<keyword evidence="2" id="KW-1185">Reference proteome</keyword>
<accession>A0A9N9X7G1</accession>
<sequence length="103" mass="11767">MHPLFHKVGSKPWILMPDTSTGDLTKLCNHKRKIMATASLDCKPPDHVKLRRARLPTAERKLIDAIFQDWIRSMNDFLRLEGILSGCVEVLKRRVIAAQLSYG</sequence>
<name>A0A9N9X7G1_PHACE</name>
<evidence type="ECO:0000313" key="2">
    <source>
        <dbReference type="Proteomes" id="UP001153737"/>
    </source>
</evidence>
<dbReference type="Proteomes" id="UP001153737">
    <property type="component" value="Chromosome 7"/>
</dbReference>
<dbReference type="OrthoDB" id="6819548at2759"/>
<evidence type="ECO:0000313" key="1">
    <source>
        <dbReference type="EMBL" id="CAG9823984.1"/>
    </source>
</evidence>
<protein>
    <submittedName>
        <fullName evidence="1">Uncharacterized protein</fullName>
    </submittedName>
</protein>
<dbReference type="AlphaFoldDB" id="A0A9N9X7G1"/>
<gene>
    <name evidence="1" type="ORF">PHAECO_LOCUS10853</name>
</gene>
<reference evidence="1" key="2">
    <citation type="submission" date="2022-10" db="EMBL/GenBank/DDBJ databases">
        <authorList>
            <consortium name="ENA_rothamsted_submissions"/>
            <consortium name="culmorum"/>
            <person name="King R."/>
        </authorList>
    </citation>
    <scope>NUCLEOTIDE SEQUENCE</scope>
</reference>
<organism evidence="1 2">
    <name type="scientific">Phaedon cochleariae</name>
    <name type="common">Mustard beetle</name>
    <dbReference type="NCBI Taxonomy" id="80249"/>
    <lineage>
        <taxon>Eukaryota</taxon>
        <taxon>Metazoa</taxon>
        <taxon>Ecdysozoa</taxon>
        <taxon>Arthropoda</taxon>
        <taxon>Hexapoda</taxon>
        <taxon>Insecta</taxon>
        <taxon>Pterygota</taxon>
        <taxon>Neoptera</taxon>
        <taxon>Endopterygota</taxon>
        <taxon>Coleoptera</taxon>
        <taxon>Polyphaga</taxon>
        <taxon>Cucujiformia</taxon>
        <taxon>Chrysomeloidea</taxon>
        <taxon>Chrysomelidae</taxon>
        <taxon>Chrysomelinae</taxon>
        <taxon>Chrysomelini</taxon>
        <taxon>Phaedon</taxon>
    </lineage>
</organism>
<proteinExistence type="predicted"/>
<dbReference type="EMBL" id="OU896713">
    <property type="protein sequence ID" value="CAG9823984.1"/>
    <property type="molecule type" value="Genomic_DNA"/>
</dbReference>
<reference evidence="1" key="1">
    <citation type="submission" date="2022-01" db="EMBL/GenBank/DDBJ databases">
        <authorList>
            <person name="King R."/>
        </authorList>
    </citation>
    <scope>NUCLEOTIDE SEQUENCE</scope>
</reference>